<keyword evidence="2" id="KW-1133">Transmembrane helix</keyword>
<evidence type="ECO:0000313" key="3">
    <source>
        <dbReference type="EMBL" id="CAD9618081.1"/>
    </source>
</evidence>
<proteinExistence type="predicted"/>
<reference evidence="3" key="1">
    <citation type="submission" date="2021-01" db="EMBL/GenBank/DDBJ databases">
        <authorList>
            <person name="Corre E."/>
            <person name="Pelletier E."/>
            <person name="Niang G."/>
            <person name="Scheremetjew M."/>
            <person name="Finn R."/>
            <person name="Kale V."/>
            <person name="Holt S."/>
            <person name="Cochrane G."/>
            <person name="Meng A."/>
            <person name="Brown T."/>
            <person name="Cohen L."/>
        </authorList>
    </citation>
    <scope>NUCLEOTIDE SEQUENCE</scope>
    <source>
        <strain evidence="3">SM1012Den-03</strain>
    </source>
</reference>
<keyword evidence="2" id="KW-0472">Membrane</keyword>
<protein>
    <submittedName>
        <fullName evidence="3">Uncharacterized protein</fullName>
    </submittedName>
</protein>
<feature type="region of interest" description="Disordered" evidence="1">
    <location>
        <begin position="162"/>
        <end position="184"/>
    </location>
</feature>
<keyword evidence="2" id="KW-0812">Transmembrane</keyword>
<name>A0A7S2PUN0_9STRA</name>
<gene>
    <name evidence="3" type="ORF">SMAR0320_LOCUS16512</name>
</gene>
<dbReference type="AlphaFoldDB" id="A0A7S2PUN0"/>
<feature type="transmembrane region" description="Helical" evidence="2">
    <location>
        <begin position="141"/>
        <end position="158"/>
    </location>
</feature>
<evidence type="ECO:0000256" key="1">
    <source>
        <dbReference type="SAM" id="MobiDB-lite"/>
    </source>
</evidence>
<evidence type="ECO:0000256" key="2">
    <source>
        <dbReference type="SAM" id="Phobius"/>
    </source>
</evidence>
<dbReference type="EMBL" id="HBGZ01023164">
    <property type="protein sequence ID" value="CAD9618081.1"/>
    <property type="molecule type" value="Transcribed_RNA"/>
</dbReference>
<accession>A0A7S2PUN0</accession>
<sequence length="184" mass="19154">MGFNCSGNTIFESVSLNTGTAGQLTATIYADGAWNQDTTATITAYVGGTPVLEESFELCADNILLSNNCGSSGSVELDLSFLLPETDDTITTSTMNMAIAMAEIEITAQSDGSTDETCTKSTMASTYKSAFTSGGGASKKAGFLFGTAAIVGLAAYAVKRRNQRRNRSKSNNGADEQLYGGELA</sequence>
<organism evidence="3">
    <name type="scientific">Skeletonema marinoi</name>
    <dbReference type="NCBI Taxonomy" id="267567"/>
    <lineage>
        <taxon>Eukaryota</taxon>
        <taxon>Sar</taxon>
        <taxon>Stramenopiles</taxon>
        <taxon>Ochrophyta</taxon>
        <taxon>Bacillariophyta</taxon>
        <taxon>Coscinodiscophyceae</taxon>
        <taxon>Thalassiosirophycidae</taxon>
        <taxon>Thalassiosirales</taxon>
        <taxon>Skeletonemataceae</taxon>
        <taxon>Skeletonema</taxon>
        <taxon>Skeletonema marinoi-dohrnii complex</taxon>
    </lineage>
</organism>